<dbReference type="InterPro" id="IPR007508">
    <property type="entry name" value="DtdA"/>
</dbReference>
<dbReference type="PANTHER" id="PTHR34667:SF1">
    <property type="entry name" value="D-AMINOACYL-TRNA DEACYLASE"/>
    <property type="match status" value="1"/>
</dbReference>
<dbReference type="PANTHER" id="PTHR34667">
    <property type="entry name" value="D-AMINOACYL-TRNA DEACYLASE"/>
    <property type="match status" value="1"/>
</dbReference>
<dbReference type="Gene3D" id="3.40.630.50">
    <property type="entry name" value="AF0625-like"/>
    <property type="match status" value="1"/>
</dbReference>
<dbReference type="EC" id="3.1.1.96" evidence="4"/>
<evidence type="ECO:0000256" key="5">
    <source>
        <dbReference type="SAM" id="MobiDB-lite"/>
    </source>
</evidence>
<comment type="subunit">
    <text evidence="4">Monomer.</text>
</comment>
<feature type="region of interest" description="Disordered" evidence="5">
    <location>
        <begin position="403"/>
        <end position="441"/>
    </location>
</feature>
<dbReference type="Pfam" id="PF04414">
    <property type="entry name" value="tRNA_deacylase"/>
    <property type="match status" value="1"/>
</dbReference>
<comment type="caution">
    <text evidence="6">The sequence shown here is derived from an EMBL/GenBank/DDBJ whole genome shotgun (WGS) entry which is preliminary data.</text>
</comment>
<sequence length="441" mass="46699">MLAVVVSRADEASERIGNHLLGTAEWTEHEDERRADAEGGGTYYRTEGIELRTFEDLHLHLDGAAAAFEEPDLLVFASRHAGETGPLLTAHATGNFGPAEHGGRAGSLARAAPNALSVLRGALETHAPSGYETGIECTHHGPSTVGCPSLFVELGSGEPQWRDDDGAEAVARAILELRGVAAHTQRTVVGFGGGHYAPKFDRVLAETDWGVGHIAADWGLEAMGDPRDSKALIAKAFQASGTEFALLEGAYPGVASVIDELGFETVSETFLRETTGVPLELVERTERALCPIGEGLRFGTAAEGYDGNVAVETLPEALLEEANGIDREAVLATVSATAVAYGTTDNGSRVAREVALEGSAAYRSIVEGLASVLESKYDTVERQTDAVIARREAFDPELAEAAGVESGPDFGRLASGEPIEVDGERIEPDEVRSARERRFPV</sequence>
<dbReference type="Gene3D" id="3.40.50.10700">
    <property type="entry name" value="AF0625-like"/>
    <property type="match status" value="1"/>
</dbReference>
<protein>
    <recommendedName>
        <fullName evidence="4">D-aminoacyl-tRNA deacylase</fullName>
        <ecNumber evidence="4">3.1.1.96</ecNumber>
    </recommendedName>
</protein>
<comment type="catalytic activity">
    <reaction evidence="4">
        <text>a D-aminoacyl-tRNA + H2O = a tRNA + a D-alpha-amino acid + H(+)</text>
        <dbReference type="Rhea" id="RHEA:13953"/>
        <dbReference type="Rhea" id="RHEA-COMP:10123"/>
        <dbReference type="Rhea" id="RHEA-COMP:10124"/>
        <dbReference type="ChEBI" id="CHEBI:15377"/>
        <dbReference type="ChEBI" id="CHEBI:15378"/>
        <dbReference type="ChEBI" id="CHEBI:59871"/>
        <dbReference type="ChEBI" id="CHEBI:78442"/>
        <dbReference type="ChEBI" id="CHEBI:79333"/>
        <dbReference type="EC" id="3.1.1.96"/>
    </reaction>
</comment>
<reference evidence="6" key="1">
    <citation type="journal article" date="2023" name="Front. Microbiol.">
        <title>Genomic-based phylogenetic and metabolic analyses of the genus Natronomonas, and description of Natronomonas aquatica sp. nov.</title>
        <authorList>
            <person name="Garcia-Roldan A."/>
            <person name="Duran-Viseras A."/>
            <person name="de la Haba R.R."/>
            <person name="Corral P."/>
            <person name="Sanchez-Porro C."/>
            <person name="Ventosa A."/>
        </authorList>
    </citation>
    <scope>NUCLEOTIDE SEQUENCE</scope>
    <source>
        <strain evidence="6">F2-12</strain>
    </source>
</reference>
<keyword evidence="7" id="KW-1185">Reference proteome</keyword>
<comment type="function">
    <text evidence="4">D-aminoacyl-tRNA deacylase with broad substrate specificity. By recycling D-aminoacyl-tRNA to D-amino acids and free tRNA molecules, this enzyme counteracts the toxicity associated with the formation of D-aminoacyl-tRNA entities in vivo.</text>
</comment>
<proteinExistence type="inferred from homology"/>
<evidence type="ECO:0000256" key="1">
    <source>
        <dbReference type="ARBA" id="ARBA00022723"/>
    </source>
</evidence>
<evidence type="ECO:0000256" key="3">
    <source>
        <dbReference type="ARBA" id="ARBA00022833"/>
    </source>
</evidence>
<keyword evidence="1 4" id="KW-0479">Metal-binding</keyword>
<gene>
    <name evidence="4" type="primary">dtdA</name>
    <name evidence="6" type="ORF">KM295_13575</name>
</gene>
<dbReference type="GO" id="GO:0019478">
    <property type="term" value="P:D-amino acid catabolic process"/>
    <property type="evidence" value="ECO:0007669"/>
    <property type="project" value="UniProtKB-UniRule"/>
</dbReference>
<comment type="catalytic activity">
    <reaction evidence="4">
        <text>glycyl-tRNA(Ala) + H2O = tRNA(Ala) + glycine + H(+)</text>
        <dbReference type="Rhea" id="RHEA:53744"/>
        <dbReference type="Rhea" id="RHEA-COMP:9657"/>
        <dbReference type="Rhea" id="RHEA-COMP:13640"/>
        <dbReference type="ChEBI" id="CHEBI:15377"/>
        <dbReference type="ChEBI" id="CHEBI:15378"/>
        <dbReference type="ChEBI" id="CHEBI:57305"/>
        <dbReference type="ChEBI" id="CHEBI:78442"/>
        <dbReference type="ChEBI" id="CHEBI:78522"/>
        <dbReference type="EC" id="3.1.1.96"/>
    </reaction>
</comment>
<feature type="compositionally biased region" description="Basic and acidic residues" evidence="5">
    <location>
        <begin position="422"/>
        <end position="441"/>
    </location>
</feature>
<comment type="similarity">
    <text evidence="4">Belongs to the DtdA deacylase family.</text>
</comment>
<evidence type="ECO:0000313" key="7">
    <source>
        <dbReference type="Proteomes" id="UP001139494"/>
    </source>
</evidence>
<name>A0A9R1CVF0_9EURY</name>
<accession>A0A9R1CVF0</accession>
<keyword evidence="3 4" id="KW-0862">Zinc</keyword>
<dbReference type="NCBIfam" id="NF011435">
    <property type="entry name" value="PRK14866.1-1"/>
    <property type="match status" value="1"/>
</dbReference>
<dbReference type="GO" id="GO:0051499">
    <property type="term" value="F:D-aminoacyl-tRNA deacylase activity"/>
    <property type="evidence" value="ECO:0007669"/>
    <property type="project" value="UniProtKB-UniRule"/>
</dbReference>
<evidence type="ECO:0000256" key="2">
    <source>
        <dbReference type="ARBA" id="ARBA00022801"/>
    </source>
</evidence>
<keyword evidence="2 4" id="KW-0378">Hydrolase</keyword>
<dbReference type="InterPro" id="IPR018033">
    <property type="entry name" value="Deacylase_DtdA_archaea"/>
</dbReference>
<dbReference type="AlphaFoldDB" id="A0A9R1CVF0"/>
<dbReference type="Proteomes" id="UP001139494">
    <property type="component" value="Unassembled WGS sequence"/>
</dbReference>
<dbReference type="GO" id="GO:0008270">
    <property type="term" value="F:zinc ion binding"/>
    <property type="evidence" value="ECO:0007669"/>
    <property type="project" value="UniProtKB-UniRule"/>
</dbReference>
<dbReference type="EMBL" id="JAHLKM010000026">
    <property type="protein sequence ID" value="MCQ4334488.1"/>
    <property type="molecule type" value="Genomic_DNA"/>
</dbReference>
<dbReference type="RefSeq" id="WP_256030532.1">
    <property type="nucleotide sequence ID" value="NZ_JAHLKM010000026.1"/>
</dbReference>
<dbReference type="SUPFAM" id="SSF142535">
    <property type="entry name" value="AF0625-like"/>
    <property type="match status" value="1"/>
</dbReference>
<dbReference type="HAMAP" id="MF_00562">
    <property type="entry name" value="Deacylase_DtdA"/>
    <property type="match status" value="1"/>
</dbReference>
<evidence type="ECO:0000256" key="4">
    <source>
        <dbReference type="HAMAP-Rule" id="MF_00562"/>
    </source>
</evidence>
<evidence type="ECO:0000313" key="6">
    <source>
        <dbReference type="EMBL" id="MCQ4334488.1"/>
    </source>
</evidence>
<organism evidence="6 7">
    <name type="scientific">Natronomonas aquatica</name>
    <dbReference type="NCBI Taxonomy" id="2841590"/>
    <lineage>
        <taxon>Archaea</taxon>
        <taxon>Methanobacteriati</taxon>
        <taxon>Methanobacteriota</taxon>
        <taxon>Stenosarchaea group</taxon>
        <taxon>Halobacteria</taxon>
        <taxon>Halobacteriales</taxon>
        <taxon>Natronomonadaceae</taxon>
        <taxon>Natronomonas</taxon>
    </lineage>
</organism>
<comment type="cofactor">
    <cofactor evidence="4">
        <name>Zn(2+)</name>
        <dbReference type="ChEBI" id="CHEBI:29105"/>
    </cofactor>
    <text evidence="4">Binds 2 Zn(2+) ions per subunit.</text>
</comment>